<sequence length="138" mass="15316">MKTKNNVQKAVLRSAAVIVSLVLISYTVSAQGFWERLLSNSSFGDIAIALTETGKMNVEAAGANTGNAQFVIETEPALQLESWMMDYSKFNTAAFHIEAASDTELTIEPWMMDESLFEPAEKALELEDWMVSDAMWNI</sequence>
<name>A0A399T1F0_9BACT</name>
<proteinExistence type="predicted"/>
<dbReference type="Proteomes" id="UP000265926">
    <property type="component" value="Unassembled WGS sequence"/>
</dbReference>
<evidence type="ECO:0000313" key="2">
    <source>
        <dbReference type="Proteomes" id="UP000265926"/>
    </source>
</evidence>
<reference evidence="1 2" key="1">
    <citation type="submission" date="2018-08" db="EMBL/GenBank/DDBJ databases">
        <title>Pallidiluteibacterium maritimus gen. nov., sp. nov., isolated from coastal sediment.</title>
        <authorList>
            <person name="Zhou L.Y."/>
        </authorList>
    </citation>
    <scope>NUCLEOTIDE SEQUENCE [LARGE SCALE GENOMIC DNA]</scope>
    <source>
        <strain evidence="1 2">XSD2</strain>
    </source>
</reference>
<dbReference type="EMBL" id="QWGR01000004">
    <property type="protein sequence ID" value="RIJ48612.1"/>
    <property type="molecule type" value="Genomic_DNA"/>
</dbReference>
<keyword evidence="2" id="KW-1185">Reference proteome</keyword>
<dbReference type="RefSeq" id="WP_119437532.1">
    <property type="nucleotide sequence ID" value="NZ_QWGR01000004.1"/>
</dbReference>
<gene>
    <name evidence="1" type="ORF">D1614_08730</name>
</gene>
<comment type="caution">
    <text evidence="1">The sequence shown here is derived from an EMBL/GenBank/DDBJ whole genome shotgun (WGS) entry which is preliminary data.</text>
</comment>
<organism evidence="1 2">
    <name type="scientific">Maribellus luteus</name>
    <dbReference type="NCBI Taxonomy" id="2305463"/>
    <lineage>
        <taxon>Bacteria</taxon>
        <taxon>Pseudomonadati</taxon>
        <taxon>Bacteroidota</taxon>
        <taxon>Bacteroidia</taxon>
        <taxon>Marinilabiliales</taxon>
        <taxon>Prolixibacteraceae</taxon>
        <taxon>Maribellus</taxon>
    </lineage>
</organism>
<evidence type="ECO:0000313" key="1">
    <source>
        <dbReference type="EMBL" id="RIJ48612.1"/>
    </source>
</evidence>
<dbReference type="AlphaFoldDB" id="A0A399T1F0"/>
<protein>
    <submittedName>
        <fullName evidence="1">Uncharacterized protein</fullName>
    </submittedName>
</protein>
<dbReference type="OrthoDB" id="1122082at2"/>
<accession>A0A399T1F0</accession>